<dbReference type="Proteomes" id="UP000499080">
    <property type="component" value="Unassembled WGS sequence"/>
</dbReference>
<reference evidence="1 2" key="1">
    <citation type="journal article" date="2019" name="Sci. Rep.">
        <title>Orb-weaving spider Araneus ventricosus genome elucidates the spidroin gene catalogue.</title>
        <authorList>
            <person name="Kono N."/>
            <person name="Nakamura H."/>
            <person name="Ohtoshi R."/>
            <person name="Moran D.A.P."/>
            <person name="Shinohara A."/>
            <person name="Yoshida Y."/>
            <person name="Fujiwara M."/>
            <person name="Mori M."/>
            <person name="Tomita M."/>
            <person name="Arakawa K."/>
        </authorList>
    </citation>
    <scope>NUCLEOTIDE SEQUENCE [LARGE SCALE GENOMIC DNA]</scope>
</reference>
<accession>A0A4Y2A9A2</accession>
<feature type="non-terminal residue" evidence="1">
    <location>
        <position position="47"/>
    </location>
</feature>
<evidence type="ECO:0000313" key="2">
    <source>
        <dbReference type="Proteomes" id="UP000499080"/>
    </source>
</evidence>
<dbReference type="EMBL" id="BGPR01079880">
    <property type="protein sequence ID" value="GBL76383.1"/>
    <property type="molecule type" value="Genomic_DNA"/>
</dbReference>
<organism evidence="1 2">
    <name type="scientific">Araneus ventricosus</name>
    <name type="common">Orbweaver spider</name>
    <name type="synonym">Epeira ventricosa</name>
    <dbReference type="NCBI Taxonomy" id="182803"/>
    <lineage>
        <taxon>Eukaryota</taxon>
        <taxon>Metazoa</taxon>
        <taxon>Ecdysozoa</taxon>
        <taxon>Arthropoda</taxon>
        <taxon>Chelicerata</taxon>
        <taxon>Arachnida</taxon>
        <taxon>Araneae</taxon>
        <taxon>Araneomorphae</taxon>
        <taxon>Entelegynae</taxon>
        <taxon>Araneoidea</taxon>
        <taxon>Araneidae</taxon>
        <taxon>Araneus</taxon>
    </lineage>
</organism>
<evidence type="ECO:0000313" key="1">
    <source>
        <dbReference type="EMBL" id="GBL76383.1"/>
    </source>
</evidence>
<proteinExistence type="predicted"/>
<sequence length="47" mass="5180">MDVAEFHIDDMGEGTVISCKFRLRFQAVCITTQTWSSPACILCVGQA</sequence>
<name>A0A4Y2A9A2_ARAVE</name>
<dbReference type="AlphaFoldDB" id="A0A4Y2A9A2"/>
<comment type="caution">
    <text evidence="1">The sequence shown here is derived from an EMBL/GenBank/DDBJ whole genome shotgun (WGS) entry which is preliminary data.</text>
</comment>
<gene>
    <name evidence="1" type="ORF">AVEN_208477_1</name>
</gene>
<protein>
    <submittedName>
        <fullName evidence="1">Uncharacterized protein</fullName>
    </submittedName>
</protein>
<keyword evidence="2" id="KW-1185">Reference proteome</keyword>